<dbReference type="Gene3D" id="2.60.120.200">
    <property type="match status" value="2"/>
</dbReference>
<organism evidence="4 5">
    <name type="scientific">Parvicella tangerina</name>
    <dbReference type="NCBI Taxonomy" id="2829795"/>
    <lineage>
        <taxon>Bacteria</taxon>
        <taxon>Pseudomonadati</taxon>
        <taxon>Bacteroidota</taxon>
        <taxon>Flavobacteriia</taxon>
        <taxon>Flavobacteriales</taxon>
        <taxon>Parvicellaceae</taxon>
        <taxon>Parvicella</taxon>
    </lineage>
</organism>
<dbReference type="GO" id="GO:0004553">
    <property type="term" value="F:hydrolase activity, hydrolyzing O-glycosyl compounds"/>
    <property type="evidence" value="ECO:0007669"/>
    <property type="project" value="UniProtKB-ARBA"/>
</dbReference>
<evidence type="ECO:0000256" key="1">
    <source>
        <dbReference type="ARBA" id="ARBA00022729"/>
    </source>
</evidence>
<accession>A0A916JMV4</accession>
<gene>
    <name evidence="4" type="ORF">CRYO30217_02233</name>
</gene>
<dbReference type="PANTHER" id="PTHR42535">
    <property type="entry name" value="OOKINETE PROTEIN, PUTATIVE-RELATED"/>
    <property type="match status" value="1"/>
</dbReference>
<dbReference type="NCBIfam" id="TIGR04183">
    <property type="entry name" value="Por_Secre_tail"/>
    <property type="match status" value="1"/>
</dbReference>
<dbReference type="InterPro" id="IPR026444">
    <property type="entry name" value="Secre_tail"/>
</dbReference>
<evidence type="ECO:0000313" key="5">
    <source>
        <dbReference type="Proteomes" id="UP000683507"/>
    </source>
</evidence>
<dbReference type="AlphaFoldDB" id="A0A916JMV4"/>
<evidence type="ECO:0000256" key="2">
    <source>
        <dbReference type="SAM" id="SignalP"/>
    </source>
</evidence>
<feature type="chain" id="PRO_5037295023" description="Secretion system C-terminal sorting domain-containing protein" evidence="2">
    <location>
        <begin position="20"/>
        <end position="517"/>
    </location>
</feature>
<dbReference type="SUPFAM" id="SSF49899">
    <property type="entry name" value="Concanavalin A-like lectins/glucanases"/>
    <property type="match status" value="2"/>
</dbReference>
<dbReference type="GO" id="GO:0005975">
    <property type="term" value="P:carbohydrate metabolic process"/>
    <property type="evidence" value="ECO:0007669"/>
    <property type="project" value="UniProtKB-ARBA"/>
</dbReference>
<dbReference type="Pfam" id="PF18962">
    <property type="entry name" value="Por_Secre_tail"/>
    <property type="match status" value="1"/>
</dbReference>
<dbReference type="RefSeq" id="WP_258542464.1">
    <property type="nucleotide sequence ID" value="NZ_OU015584.1"/>
</dbReference>
<evidence type="ECO:0000313" key="4">
    <source>
        <dbReference type="EMBL" id="CAG5083572.1"/>
    </source>
</evidence>
<reference evidence="4" key="1">
    <citation type="submission" date="2021-04" db="EMBL/GenBank/DDBJ databases">
        <authorList>
            <person name="Rodrigo-Torres L."/>
            <person name="Arahal R. D."/>
            <person name="Lucena T."/>
        </authorList>
    </citation>
    <scope>NUCLEOTIDE SEQUENCE</scope>
    <source>
        <strain evidence="4">AS29M-1</strain>
    </source>
</reference>
<name>A0A916JMV4_9FLAO</name>
<keyword evidence="5" id="KW-1185">Reference proteome</keyword>
<keyword evidence="1 2" id="KW-0732">Signal</keyword>
<dbReference type="InterPro" id="IPR013320">
    <property type="entry name" value="ConA-like_dom_sf"/>
</dbReference>
<dbReference type="KEGG" id="ptan:CRYO30217_02233"/>
<dbReference type="PANTHER" id="PTHR42535:SF2">
    <property type="entry name" value="CHROMOSOME UNDETERMINED SCAFFOLD_146, WHOLE GENOME SHOTGUN SEQUENCE"/>
    <property type="match status" value="1"/>
</dbReference>
<evidence type="ECO:0000259" key="3">
    <source>
        <dbReference type="Pfam" id="PF18962"/>
    </source>
</evidence>
<feature type="domain" description="Secretion system C-terminal sorting" evidence="3">
    <location>
        <begin position="442"/>
        <end position="516"/>
    </location>
</feature>
<protein>
    <recommendedName>
        <fullName evidence="3">Secretion system C-terminal sorting domain-containing protein</fullName>
    </recommendedName>
</protein>
<proteinExistence type="predicted"/>
<feature type="signal peptide" evidence="2">
    <location>
        <begin position="1"/>
        <end position="19"/>
    </location>
</feature>
<sequence>MKTISTLLAFLILSNLLSAQCLPVADYPFTGNANDISGNGYDATVYGATLTTDRFGNLNSAYEFDGTNDYIDTETSFDYEERTISMWAMVYDTSVNRVVFSQDANTLNYGRASVAFNPGFGIRASAGGETAQQVYSQPNLNEWYHIVLVRNSTATKVYVNGNLVQTGTSGTLGSSFDPNPETVIGVHRSVSQDFFFGKIDDIKIFDCELSDTEIDSLYVLGSNQGPCIVADYPFTGNANDISGNGYDATVYGATLTTDRFGNPNSAYEFDGTNDYIDTETSFDYEERTISMWAMVYDTSVNRVVFSQDANTLNYGRASVAFNPGFGIRASAGGEAAQQVYSQPNLNEWYHIVLVRNTTTTKVYVNGNLVQTSTSGTLGSSFDPNPETVIGVHRSVSQDFFFGKIDDIKIFDCELSDTEIDSLYGDYDIYLGSEIQNSSNFRVYPNPMSRFTTISFSESIKTPYAITLFDQQGRIVRKIDHIQENEITINRVGLSSGVYYIHLSTEGQTPSVSKLIIE</sequence>
<dbReference type="Pfam" id="PF13385">
    <property type="entry name" value="Laminin_G_3"/>
    <property type="match status" value="2"/>
</dbReference>
<dbReference type="Proteomes" id="UP000683507">
    <property type="component" value="Chromosome"/>
</dbReference>
<dbReference type="EMBL" id="OU015584">
    <property type="protein sequence ID" value="CAG5083572.1"/>
    <property type="molecule type" value="Genomic_DNA"/>
</dbReference>